<gene>
    <name evidence="2" type="ORF">TetV_431</name>
</gene>
<feature type="region of interest" description="Disordered" evidence="1">
    <location>
        <begin position="1"/>
        <end position="46"/>
    </location>
</feature>
<accession>A0A2P0VNN2</accession>
<sequence length="128" mass="14244">MDALIQVASSKMAEDFDSPRYSKSPNKRCRSESSSPSPIKNHKIDDSLNHKKDLSIKVSGIAIEAISTQIKKQKEFVATLENNLVQARKSLKVLENTCSLISLNRDMLKGSVNSQDKLSKVMNKLHST</sequence>
<keyword evidence="3" id="KW-1185">Reference proteome</keyword>
<evidence type="ECO:0000313" key="2">
    <source>
        <dbReference type="EMBL" id="AUF82513.1"/>
    </source>
</evidence>
<organism evidence="2">
    <name type="scientific">Tetraselmis virus 1</name>
    <dbReference type="NCBI Taxonomy" id="2060617"/>
    <lineage>
        <taxon>Viruses</taxon>
        <taxon>Varidnaviria</taxon>
        <taxon>Bamfordvirae</taxon>
        <taxon>Nucleocytoviricota</taxon>
        <taxon>Megaviricetes</taxon>
        <taxon>Imitervirales</taxon>
        <taxon>Allomimiviridae</taxon>
        <taxon>Oceanusvirus</taxon>
        <taxon>Oceanusvirus kaneohense</taxon>
    </lineage>
</organism>
<name>A0A2P0VNN2_9VIRU</name>
<reference evidence="2" key="1">
    <citation type="journal article" date="2018" name="Virology">
        <title>A giant virus infecting green algae encodes key fermentation genes.</title>
        <authorList>
            <person name="Schvarcz C.R."/>
            <person name="Steward G.F."/>
        </authorList>
    </citation>
    <scope>NUCLEOTIDE SEQUENCE [LARGE SCALE GENOMIC DNA]</scope>
</reference>
<dbReference type="EMBL" id="KY322437">
    <property type="protein sequence ID" value="AUF82513.1"/>
    <property type="molecule type" value="Genomic_DNA"/>
</dbReference>
<dbReference type="Proteomes" id="UP000244773">
    <property type="component" value="Segment"/>
</dbReference>
<protein>
    <submittedName>
        <fullName evidence="2">Uncharacterized protein</fullName>
    </submittedName>
</protein>
<evidence type="ECO:0000313" key="3">
    <source>
        <dbReference type="Proteomes" id="UP000244773"/>
    </source>
</evidence>
<proteinExistence type="predicted"/>
<evidence type="ECO:0000256" key="1">
    <source>
        <dbReference type="SAM" id="MobiDB-lite"/>
    </source>
</evidence>